<dbReference type="AlphaFoldDB" id="A0A421BRL3"/>
<organism evidence="1 2">
    <name type="scientific">Paenirhodobacter hankyongi</name>
    <dbReference type="NCBI Taxonomy" id="2294033"/>
    <lineage>
        <taxon>Bacteria</taxon>
        <taxon>Pseudomonadati</taxon>
        <taxon>Pseudomonadota</taxon>
        <taxon>Alphaproteobacteria</taxon>
        <taxon>Rhodobacterales</taxon>
        <taxon>Rhodobacter group</taxon>
        <taxon>Paenirhodobacter</taxon>
    </lineage>
</organism>
<proteinExistence type="predicted"/>
<dbReference type="RefSeq" id="WP_121532175.1">
    <property type="nucleotide sequence ID" value="NZ_RCHI01000005.1"/>
</dbReference>
<reference evidence="1 2" key="1">
    <citation type="submission" date="2018-10" db="EMBL/GenBank/DDBJ databases">
        <title>Rhodobacter sp . BO-81.</title>
        <authorList>
            <person name="Im W.T."/>
        </authorList>
    </citation>
    <scope>NUCLEOTIDE SEQUENCE [LARGE SCALE GENOMIC DNA]</scope>
    <source>
        <strain evidence="1 2">BO-81</strain>
    </source>
</reference>
<dbReference type="EMBL" id="RCHI01000005">
    <property type="protein sequence ID" value="RLL70935.1"/>
    <property type="molecule type" value="Genomic_DNA"/>
</dbReference>
<evidence type="ECO:0000313" key="2">
    <source>
        <dbReference type="Proteomes" id="UP000279673"/>
    </source>
</evidence>
<evidence type="ECO:0000313" key="1">
    <source>
        <dbReference type="EMBL" id="RLL70935.1"/>
    </source>
</evidence>
<sequence>MHPPAAPVSTTGSALALDALAARIAEEIDGLAQLSGEVQIALSLCHFCEHTDPDAIRGLQRIDLITQALEDLGRLLGTLSREIPQDLQIDARILASQLRLQGLAHALALPGSRAVPARIDSPREDGEVQWF</sequence>
<protein>
    <submittedName>
        <fullName evidence="1">Uncharacterized protein</fullName>
    </submittedName>
</protein>
<dbReference type="Proteomes" id="UP000279673">
    <property type="component" value="Unassembled WGS sequence"/>
</dbReference>
<keyword evidence="2" id="KW-1185">Reference proteome</keyword>
<name>A0A421BRL3_9RHOB</name>
<comment type="caution">
    <text evidence="1">The sequence shown here is derived from an EMBL/GenBank/DDBJ whole genome shotgun (WGS) entry which is preliminary data.</text>
</comment>
<accession>A0A421BRL3</accession>
<gene>
    <name evidence="1" type="ORF">DYS74_06765</name>
</gene>